<keyword evidence="2" id="KW-1185">Reference proteome</keyword>
<reference evidence="2" key="1">
    <citation type="submission" date="2016-10" db="EMBL/GenBank/DDBJ databases">
        <authorList>
            <person name="Varghese N."/>
            <person name="Submissions S."/>
        </authorList>
    </citation>
    <scope>NUCLEOTIDE SEQUENCE [LARGE SCALE GENOMIC DNA]</scope>
    <source>
        <strain evidence="2">DSM 45405</strain>
    </source>
</reference>
<evidence type="ECO:0000313" key="1">
    <source>
        <dbReference type="EMBL" id="SEH73582.1"/>
    </source>
</evidence>
<gene>
    <name evidence="1" type="ORF">SAMN04489835_3459</name>
</gene>
<dbReference type="Proteomes" id="UP000182915">
    <property type="component" value="Chromosome I"/>
</dbReference>
<protein>
    <submittedName>
        <fullName evidence="1">Uncharacterized protein</fullName>
    </submittedName>
</protein>
<sequence>MMLQYSNWLRRNATGIAPSGGAPAVRCTEGLAEVAGTVSGTGATVAAAITAVAAIEAMPAAPMR</sequence>
<dbReference type="EMBL" id="LT629971">
    <property type="protein sequence ID" value="SEH73582.1"/>
    <property type="molecule type" value="Genomic_DNA"/>
</dbReference>
<name>A0A1H6KPU5_MYCRU</name>
<proteinExistence type="predicted"/>
<evidence type="ECO:0000313" key="2">
    <source>
        <dbReference type="Proteomes" id="UP000182915"/>
    </source>
</evidence>
<accession>A0A1H6KPU5</accession>
<dbReference type="AlphaFoldDB" id="A0A1H6KPU5"/>
<dbReference type="STRING" id="370526.SAMN04489835_3459"/>
<organism evidence="1 2">
    <name type="scientific">Mycolicibacterium rutilum</name>
    <name type="common">Mycobacterium rutilum</name>
    <dbReference type="NCBI Taxonomy" id="370526"/>
    <lineage>
        <taxon>Bacteria</taxon>
        <taxon>Bacillati</taxon>
        <taxon>Actinomycetota</taxon>
        <taxon>Actinomycetes</taxon>
        <taxon>Mycobacteriales</taxon>
        <taxon>Mycobacteriaceae</taxon>
        <taxon>Mycolicibacterium</taxon>
    </lineage>
</organism>